<evidence type="ECO:0000313" key="3">
    <source>
        <dbReference type="EMBL" id="AET40643.1"/>
    </source>
</evidence>
<dbReference type="OrthoDB" id="4036433at2759"/>
<proteinExistence type="predicted"/>
<dbReference type="KEGG" id="erc:Ecym_6261"/>
<dbReference type="RefSeq" id="XP_003647460.1">
    <property type="nucleotide sequence ID" value="XM_003647412.1"/>
</dbReference>
<dbReference type="GeneID" id="11469042"/>
<keyword evidence="2" id="KW-1133">Transmembrane helix</keyword>
<reference evidence="4" key="1">
    <citation type="journal article" date="2012" name="G3 (Bethesda)">
        <title>Pichia sorbitophila, an interspecies yeast hybrid reveals early steps of genome resolution following polyploidization.</title>
        <authorList>
            <person name="Leh Louis V."/>
            <person name="Despons L."/>
            <person name="Friedrich A."/>
            <person name="Martin T."/>
            <person name="Durrens P."/>
            <person name="Casaregola S."/>
            <person name="Neuveglise C."/>
            <person name="Fairhead C."/>
            <person name="Marck C."/>
            <person name="Cruz J.A."/>
            <person name="Straub M.L."/>
            <person name="Kugler V."/>
            <person name="Sacerdot C."/>
            <person name="Uzunov Z."/>
            <person name="Thierry A."/>
            <person name="Weiss S."/>
            <person name="Bleykasten C."/>
            <person name="De Montigny J."/>
            <person name="Jacques N."/>
            <person name="Jung P."/>
            <person name="Lemaire M."/>
            <person name="Mallet S."/>
            <person name="Morel G."/>
            <person name="Richard G.F."/>
            <person name="Sarkar A."/>
            <person name="Savel G."/>
            <person name="Schacherer J."/>
            <person name="Seret M.L."/>
            <person name="Talla E."/>
            <person name="Samson G."/>
            <person name="Jubin C."/>
            <person name="Poulain J."/>
            <person name="Vacherie B."/>
            <person name="Barbe V."/>
            <person name="Pelletier E."/>
            <person name="Sherman D.J."/>
            <person name="Westhof E."/>
            <person name="Weissenbach J."/>
            <person name="Baret P.V."/>
            <person name="Wincker P."/>
            <person name="Gaillardin C."/>
            <person name="Dujon B."/>
            <person name="Souciet J.L."/>
        </authorList>
    </citation>
    <scope>NUCLEOTIDE SEQUENCE [LARGE SCALE GENOMIC DNA]</scope>
    <source>
        <strain evidence="4">CBS 270.75 / DBVPG 7215 / KCTC 17166 / NRRL Y-17582</strain>
    </source>
</reference>
<accession>G8JVG4</accession>
<dbReference type="Proteomes" id="UP000006790">
    <property type="component" value="Chromosome 6"/>
</dbReference>
<sequence length="399" mass="45252">MHPSPTKGNHSLYLLPVSFVSGIIVSWLIRSNYQTVTPSSITHSLPKFQLPINTLGYDDLRECIKSTSLPLQYCYDGFSGSTIFEAHVGFGKDTGEQYKECISNVGYLINSNEDMSKDKVLMSVENCIKGAQYTPEWIVKPASQRSRLLLGRIFKKTYEFFKFLVVLSILGFQGYLFSESYLSKHKDLEDYESLPQAQAQTETKTEEKQRTQNVLHQKEKKPSEVHKNRKSPVKVDIQAKPRAMPAVESENTVPEDNTTAAIAKHTVQSHGNLPSLQSLPKNSLVATQSKNRVIINCKEKGLVFDMTTKEGVQKWRDYVNRGKSHPSPIEEKAMVPTQVCLTPIPNPPVDFSRISLYDHNGKAFRRIFVPGLGWITRDRCIQLMQEQGYKENQARGLDY</sequence>
<dbReference type="AlphaFoldDB" id="G8JVG4"/>
<feature type="transmembrane region" description="Helical" evidence="2">
    <location>
        <begin position="160"/>
        <end position="178"/>
    </location>
</feature>
<name>G8JVG4_ERECY</name>
<feature type="compositionally biased region" description="Basic and acidic residues" evidence="1">
    <location>
        <begin position="203"/>
        <end position="226"/>
    </location>
</feature>
<protein>
    <submittedName>
        <fullName evidence="3">Uncharacterized protein</fullName>
    </submittedName>
</protein>
<evidence type="ECO:0000313" key="4">
    <source>
        <dbReference type="Proteomes" id="UP000006790"/>
    </source>
</evidence>
<keyword evidence="4" id="KW-1185">Reference proteome</keyword>
<evidence type="ECO:0000256" key="1">
    <source>
        <dbReference type="SAM" id="MobiDB-lite"/>
    </source>
</evidence>
<keyword evidence="2" id="KW-0812">Transmembrane</keyword>
<dbReference type="InParanoid" id="G8JVG4"/>
<gene>
    <name evidence="3" type="ordered locus">Ecym_6261</name>
</gene>
<dbReference type="EMBL" id="CP002502">
    <property type="protein sequence ID" value="AET40643.1"/>
    <property type="molecule type" value="Genomic_DNA"/>
</dbReference>
<dbReference type="HOGENOM" id="CLU_690831_0_0_1"/>
<organism evidence="3 4">
    <name type="scientific">Eremothecium cymbalariae (strain CBS 270.75 / DBVPG 7215 / KCTC 17166 / NRRL Y-17582)</name>
    <name type="common">Yeast</name>
    <dbReference type="NCBI Taxonomy" id="931890"/>
    <lineage>
        <taxon>Eukaryota</taxon>
        <taxon>Fungi</taxon>
        <taxon>Dikarya</taxon>
        <taxon>Ascomycota</taxon>
        <taxon>Saccharomycotina</taxon>
        <taxon>Saccharomycetes</taxon>
        <taxon>Saccharomycetales</taxon>
        <taxon>Saccharomycetaceae</taxon>
        <taxon>Eremothecium</taxon>
    </lineage>
</organism>
<evidence type="ECO:0000256" key="2">
    <source>
        <dbReference type="SAM" id="Phobius"/>
    </source>
</evidence>
<feature type="transmembrane region" description="Helical" evidence="2">
    <location>
        <begin position="12"/>
        <end position="29"/>
    </location>
</feature>
<feature type="region of interest" description="Disordered" evidence="1">
    <location>
        <begin position="193"/>
        <end position="232"/>
    </location>
</feature>
<keyword evidence="2" id="KW-0472">Membrane</keyword>
<dbReference type="OMA" id="RCIQLMQ"/>